<comment type="caution">
    <text evidence="1">The sequence shown here is derived from an EMBL/GenBank/DDBJ whole genome shotgun (WGS) entry which is preliminary data.</text>
</comment>
<accession>A0AAD9PDU3</accession>
<name>A0AAD9PDU3_RIDPI</name>
<sequence>MKNTMIIFILNNYIHSRPIIYMPDTNPDRNPNHNLKYFVRRYFRSFCATSGSANMSRSSDLLLDLSGGQGFVIRWSGGHVSVSAATRVRDQALDVSLRGSVHPCYRAKLDYNSCYIFLLYK</sequence>
<keyword evidence="2" id="KW-1185">Reference proteome</keyword>
<proteinExistence type="predicted"/>
<organism evidence="1 2">
    <name type="scientific">Ridgeia piscesae</name>
    <name type="common">Tubeworm</name>
    <dbReference type="NCBI Taxonomy" id="27915"/>
    <lineage>
        <taxon>Eukaryota</taxon>
        <taxon>Metazoa</taxon>
        <taxon>Spiralia</taxon>
        <taxon>Lophotrochozoa</taxon>
        <taxon>Annelida</taxon>
        <taxon>Polychaeta</taxon>
        <taxon>Sedentaria</taxon>
        <taxon>Canalipalpata</taxon>
        <taxon>Sabellida</taxon>
        <taxon>Siboglinidae</taxon>
        <taxon>Ridgeia</taxon>
    </lineage>
</organism>
<evidence type="ECO:0000313" key="1">
    <source>
        <dbReference type="EMBL" id="KAK2192859.1"/>
    </source>
</evidence>
<gene>
    <name evidence="1" type="ORF">NP493_21g05019</name>
</gene>
<dbReference type="AlphaFoldDB" id="A0AAD9PDU3"/>
<reference evidence="1" key="1">
    <citation type="journal article" date="2023" name="Mol. Biol. Evol.">
        <title>Third-Generation Sequencing Reveals the Adaptive Role of the Epigenome in Three Deep-Sea Polychaetes.</title>
        <authorList>
            <person name="Perez M."/>
            <person name="Aroh O."/>
            <person name="Sun Y."/>
            <person name="Lan Y."/>
            <person name="Juniper S.K."/>
            <person name="Young C.R."/>
            <person name="Angers B."/>
            <person name="Qian P.Y."/>
        </authorList>
    </citation>
    <scope>NUCLEOTIDE SEQUENCE</scope>
    <source>
        <strain evidence="1">R07B-5</strain>
    </source>
</reference>
<dbReference type="EMBL" id="JAODUO010000021">
    <property type="protein sequence ID" value="KAK2192859.1"/>
    <property type="molecule type" value="Genomic_DNA"/>
</dbReference>
<evidence type="ECO:0000313" key="2">
    <source>
        <dbReference type="Proteomes" id="UP001209878"/>
    </source>
</evidence>
<protein>
    <submittedName>
        <fullName evidence="1">Uncharacterized protein</fullName>
    </submittedName>
</protein>
<dbReference type="Proteomes" id="UP001209878">
    <property type="component" value="Unassembled WGS sequence"/>
</dbReference>